<keyword evidence="4" id="KW-0687">Ribonucleoprotein</keyword>
<dbReference type="PANTHER" id="PTHR22836:SF0">
    <property type="entry name" value="PRE-MRNA 3' END PROCESSING PROTEIN WDR33"/>
    <property type="match status" value="1"/>
</dbReference>
<evidence type="ECO:0000256" key="6">
    <source>
        <dbReference type="SAM" id="SignalP"/>
    </source>
</evidence>
<keyword evidence="6" id="KW-0732">Signal</keyword>
<feature type="signal peptide" evidence="6">
    <location>
        <begin position="1"/>
        <end position="18"/>
    </location>
</feature>
<evidence type="ECO:0000313" key="8">
    <source>
        <dbReference type="Proteomes" id="UP000031737"/>
    </source>
</evidence>
<dbReference type="Gene3D" id="2.130.10.10">
    <property type="entry name" value="YVTN repeat-like/Quinoprotein amine dehydrogenase"/>
    <property type="match status" value="2"/>
</dbReference>
<evidence type="ECO:0000313" key="7">
    <source>
        <dbReference type="EMBL" id="ESL08357.1"/>
    </source>
</evidence>
<feature type="repeat" description="WD" evidence="5">
    <location>
        <begin position="271"/>
        <end position="312"/>
    </location>
</feature>
<dbReference type="InterPro" id="IPR045245">
    <property type="entry name" value="Pfs2-like"/>
</dbReference>
<accession>A0A061J4X0</accession>
<feature type="repeat" description="WD" evidence="5">
    <location>
        <begin position="222"/>
        <end position="254"/>
    </location>
</feature>
<dbReference type="OrthoDB" id="16717at2759"/>
<sequence>MRVYVFFLLFGLWTSVRWRGTREQRRKKDCGGCYMEQIGEGGGGGHHHGRFRHRGQEYDEYVPRRKIHGQRCVDFYSSAIRHVTTRLLHRNTPYGWHVEPHPYYSKDMLPAAQTPFNPSTALCTQWVNTSFHPDSRSGHTRVPLMNLKWAPNGRRLLCSTGRGEFLLFNGHSFGLEVKTVAHEDHRPCRAITWGNNSNLIISGDDAGMVKLWLSNFVLVAVYNSHHRTVREITWAPLEGKFCTCGQDGSARVWDTNAVGTNPQQVREEVKLEGHGGDVVSVDWHPFHSLILTGSQDRDCRLWDPRTASRGSIAALQGHAQSVNCVRWNPSGTTLLSASKDCTVKLWDIRMVQEIASYEAHSKSVERVEWHPQVPDLFVSAGADGNLMYWLVDAYEVSQGQGGFLHIIHETAMVENAHDRFRDAANPVNAIAWDPLGGLLASCSSEVKYWHRNKPGAMEEKERGEEDDVFDMAGQL</sequence>
<dbReference type="SMART" id="SM00320">
    <property type="entry name" value="WD40"/>
    <property type="match status" value="7"/>
</dbReference>
<dbReference type="PROSITE" id="PS50082">
    <property type="entry name" value="WD_REPEATS_2"/>
    <property type="match status" value="4"/>
</dbReference>
<dbReference type="InterPro" id="IPR015943">
    <property type="entry name" value="WD40/YVTN_repeat-like_dom_sf"/>
</dbReference>
<dbReference type="PROSITE" id="PS50294">
    <property type="entry name" value="WD_REPEATS_REGION"/>
    <property type="match status" value="4"/>
</dbReference>
<dbReference type="AlphaFoldDB" id="A0A061J4X0"/>
<dbReference type="GO" id="GO:0005840">
    <property type="term" value="C:ribosome"/>
    <property type="evidence" value="ECO:0007669"/>
    <property type="project" value="UniProtKB-KW"/>
</dbReference>
<dbReference type="GO" id="GO:0031124">
    <property type="term" value="P:mRNA 3'-end processing"/>
    <property type="evidence" value="ECO:0007669"/>
    <property type="project" value="InterPro"/>
</dbReference>
<keyword evidence="1 5" id="KW-0853">WD repeat</keyword>
<dbReference type="Proteomes" id="UP000031737">
    <property type="component" value="Unassembled WGS sequence"/>
</dbReference>
<comment type="caution">
    <text evidence="7">The sequence shown here is derived from an EMBL/GenBank/DDBJ whole genome shotgun (WGS) entry which is preliminary data.</text>
</comment>
<evidence type="ECO:0000256" key="5">
    <source>
        <dbReference type="PROSITE-ProRule" id="PRU00221"/>
    </source>
</evidence>
<evidence type="ECO:0000256" key="2">
    <source>
        <dbReference type="ARBA" id="ARBA00022737"/>
    </source>
</evidence>
<dbReference type="InterPro" id="IPR001680">
    <property type="entry name" value="WD40_rpt"/>
</dbReference>
<gene>
    <name evidence="7" type="ORF">TRSC58_03940</name>
</gene>
<keyword evidence="2" id="KW-0677">Repeat</keyword>
<dbReference type="GO" id="GO:0005847">
    <property type="term" value="C:mRNA cleavage and polyadenylation specificity factor complex"/>
    <property type="evidence" value="ECO:0007669"/>
    <property type="project" value="TreeGrafter"/>
</dbReference>
<keyword evidence="8" id="KW-1185">Reference proteome</keyword>
<dbReference type="PANTHER" id="PTHR22836">
    <property type="entry name" value="WD40 REPEAT PROTEIN"/>
    <property type="match status" value="1"/>
</dbReference>
<protein>
    <submittedName>
        <fullName evidence="7">Uncharacterized protein</fullName>
    </submittedName>
</protein>
<reference evidence="7 8" key="1">
    <citation type="submission" date="2013-07" db="EMBL/GenBank/DDBJ databases">
        <authorList>
            <person name="Stoco P.H."/>
            <person name="Wagner G."/>
            <person name="Gerber A."/>
            <person name="Zaha A."/>
            <person name="Thompson C."/>
            <person name="Bartholomeu D.C."/>
            <person name="Luckemeyer D.D."/>
            <person name="Bahia D."/>
            <person name="Loreto E."/>
            <person name="Prestes E.B."/>
            <person name="Lima F.M."/>
            <person name="Rodrigues-Luiz G."/>
            <person name="Vallejo G.A."/>
            <person name="Filho J.F."/>
            <person name="Monteiro K.M."/>
            <person name="Tyler K.M."/>
            <person name="de Almeida L.G."/>
            <person name="Ortiz M.F."/>
            <person name="Siervo M.A."/>
            <person name="de Moraes M.H."/>
            <person name="Cunha O.L."/>
            <person name="Mendonca-Neto R."/>
            <person name="Silva R."/>
            <person name="Teixeira S.M."/>
            <person name="Murta S.M."/>
            <person name="Sincero T.C."/>
            <person name="Mendes T.A."/>
            <person name="Urmenyi T.P."/>
            <person name="Silva V.G."/>
            <person name="da Rocha W.D."/>
            <person name="Andersson B."/>
            <person name="Romanha A.J."/>
            <person name="Steindel M."/>
            <person name="de Vasconcelos A.T."/>
            <person name="Grisard E.C."/>
        </authorList>
    </citation>
    <scope>NUCLEOTIDE SEQUENCE [LARGE SCALE GENOMIC DNA]</scope>
    <source>
        <strain evidence="7 8">SC58</strain>
    </source>
</reference>
<evidence type="ECO:0000256" key="1">
    <source>
        <dbReference type="ARBA" id="ARBA00022574"/>
    </source>
</evidence>
<dbReference type="InterPro" id="IPR020472">
    <property type="entry name" value="WD40_PAC1"/>
</dbReference>
<dbReference type="PROSITE" id="PS00678">
    <property type="entry name" value="WD_REPEATS_1"/>
    <property type="match status" value="1"/>
</dbReference>
<organism evidence="7 8">
    <name type="scientific">Trypanosoma rangeli SC58</name>
    <dbReference type="NCBI Taxonomy" id="429131"/>
    <lineage>
        <taxon>Eukaryota</taxon>
        <taxon>Discoba</taxon>
        <taxon>Euglenozoa</taxon>
        <taxon>Kinetoplastea</taxon>
        <taxon>Metakinetoplastina</taxon>
        <taxon>Trypanosomatida</taxon>
        <taxon>Trypanosomatidae</taxon>
        <taxon>Trypanosoma</taxon>
        <taxon>Herpetosoma</taxon>
    </lineage>
</organism>
<dbReference type="InterPro" id="IPR019775">
    <property type="entry name" value="WD40_repeat_CS"/>
</dbReference>
<feature type="repeat" description="WD" evidence="5">
    <location>
        <begin position="357"/>
        <end position="389"/>
    </location>
</feature>
<dbReference type="EMBL" id="AUPL01003940">
    <property type="protein sequence ID" value="ESL08357.1"/>
    <property type="molecule type" value="Genomic_DNA"/>
</dbReference>
<proteinExistence type="predicted"/>
<dbReference type="FunFam" id="2.130.10.10:FF:001775">
    <property type="entry name" value="WD domain, G-beta repeat, putative"/>
    <property type="match status" value="1"/>
</dbReference>
<feature type="repeat" description="WD" evidence="5">
    <location>
        <begin position="315"/>
        <end position="356"/>
    </location>
</feature>
<keyword evidence="3" id="KW-0689">Ribosomal protein</keyword>
<dbReference type="VEuPathDB" id="TriTrypDB:TRSC58_03940"/>
<dbReference type="PRINTS" id="PR00320">
    <property type="entry name" value="GPROTEINBRPT"/>
</dbReference>
<dbReference type="Pfam" id="PF00400">
    <property type="entry name" value="WD40"/>
    <property type="match status" value="5"/>
</dbReference>
<feature type="chain" id="PRO_5001601337" evidence="6">
    <location>
        <begin position="19"/>
        <end position="475"/>
    </location>
</feature>
<dbReference type="GO" id="GO:1990904">
    <property type="term" value="C:ribonucleoprotein complex"/>
    <property type="evidence" value="ECO:0007669"/>
    <property type="project" value="UniProtKB-KW"/>
</dbReference>
<evidence type="ECO:0000256" key="4">
    <source>
        <dbReference type="ARBA" id="ARBA00023274"/>
    </source>
</evidence>
<dbReference type="CDD" id="cd00200">
    <property type="entry name" value="WD40"/>
    <property type="match status" value="1"/>
</dbReference>
<dbReference type="InterPro" id="IPR036322">
    <property type="entry name" value="WD40_repeat_dom_sf"/>
</dbReference>
<dbReference type="SUPFAM" id="SSF50978">
    <property type="entry name" value="WD40 repeat-like"/>
    <property type="match status" value="1"/>
</dbReference>
<evidence type="ECO:0000256" key="3">
    <source>
        <dbReference type="ARBA" id="ARBA00022980"/>
    </source>
</evidence>
<name>A0A061J4X0_TRYRA</name>